<protein>
    <submittedName>
        <fullName evidence="1">Uncharacterized protein</fullName>
    </submittedName>
</protein>
<sequence length="63" mass="7044">MSQKVKAVNSIIEFINSGKDLNSDGGEQLITSASRTEIWDALQNEECGTVFIRFYEQISKSLC</sequence>
<organism evidence="1 2">
    <name type="scientific">Candidatus Komeilibacteria bacterium CG_4_9_14_0_8_um_filter_36_9</name>
    <dbReference type="NCBI Taxonomy" id="1974473"/>
    <lineage>
        <taxon>Bacteria</taxon>
        <taxon>Candidatus Komeiliibacteriota</taxon>
    </lineage>
</organism>
<dbReference type="AlphaFoldDB" id="A0A2M8DRB6"/>
<dbReference type="EMBL" id="PFSY01000111">
    <property type="protein sequence ID" value="PJC01878.1"/>
    <property type="molecule type" value="Genomic_DNA"/>
</dbReference>
<gene>
    <name evidence="1" type="ORF">CO073_02440</name>
</gene>
<comment type="caution">
    <text evidence="1">The sequence shown here is derived from an EMBL/GenBank/DDBJ whole genome shotgun (WGS) entry which is preliminary data.</text>
</comment>
<reference evidence="2" key="1">
    <citation type="submission" date="2017-09" db="EMBL/GenBank/DDBJ databases">
        <title>Depth-based differentiation of microbial function through sediment-hosted aquifers and enrichment of novel symbionts in the deep terrestrial subsurface.</title>
        <authorList>
            <person name="Probst A.J."/>
            <person name="Ladd B."/>
            <person name="Jarett J.K."/>
            <person name="Geller-Mcgrath D.E."/>
            <person name="Sieber C.M.K."/>
            <person name="Emerson J.B."/>
            <person name="Anantharaman K."/>
            <person name="Thomas B.C."/>
            <person name="Malmstrom R."/>
            <person name="Stieglmeier M."/>
            <person name="Klingl A."/>
            <person name="Woyke T."/>
            <person name="Ryan C.M."/>
            <person name="Banfield J.F."/>
        </authorList>
    </citation>
    <scope>NUCLEOTIDE SEQUENCE [LARGE SCALE GENOMIC DNA]</scope>
</reference>
<proteinExistence type="predicted"/>
<accession>A0A2M8DRB6</accession>
<evidence type="ECO:0000313" key="2">
    <source>
        <dbReference type="Proteomes" id="UP000230136"/>
    </source>
</evidence>
<dbReference type="Proteomes" id="UP000230136">
    <property type="component" value="Unassembled WGS sequence"/>
</dbReference>
<name>A0A2M8DRB6_9BACT</name>
<evidence type="ECO:0000313" key="1">
    <source>
        <dbReference type="EMBL" id="PJC01878.1"/>
    </source>
</evidence>